<dbReference type="FunFam" id="1.10.10.60:FF:000166">
    <property type="entry name" value="homeobox protein Hox-C11"/>
    <property type="match status" value="1"/>
</dbReference>
<protein>
    <submittedName>
        <fullName evidence="14">Homeobox A9b</fullName>
    </submittedName>
</protein>
<evidence type="ECO:0000256" key="5">
    <source>
        <dbReference type="ARBA" id="ARBA00023015"/>
    </source>
</evidence>
<evidence type="ECO:0000313" key="14">
    <source>
        <dbReference type="Ensembl" id="ENSNMLP00000013586.1"/>
    </source>
</evidence>
<dbReference type="GO" id="GO:0006351">
    <property type="term" value="P:DNA-templated transcription"/>
    <property type="evidence" value="ECO:0007669"/>
    <property type="project" value="InterPro"/>
</dbReference>
<dbReference type="GO" id="GO:0009954">
    <property type="term" value="P:proximal/distal pattern formation"/>
    <property type="evidence" value="ECO:0007669"/>
    <property type="project" value="TreeGrafter"/>
</dbReference>
<dbReference type="InterPro" id="IPR020479">
    <property type="entry name" value="HD_metazoa"/>
</dbReference>
<evidence type="ECO:0000313" key="15">
    <source>
        <dbReference type="Proteomes" id="UP000694523"/>
    </source>
</evidence>
<accession>A0A8C6WKA8</accession>
<comment type="function">
    <text evidence="1">Sequence-specific transcription factor which is part of a developmental regulatory system that provides cells with specific positional identities on the anterior-posterior axis.</text>
</comment>
<dbReference type="PROSITE" id="PS50071">
    <property type="entry name" value="HOMEOBOX_2"/>
    <property type="match status" value="1"/>
</dbReference>
<dbReference type="Gene3D" id="1.10.10.60">
    <property type="entry name" value="Homeodomain-like"/>
    <property type="match status" value="1"/>
</dbReference>
<keyword evidence="15" id="KW-1185">Reference proteome</keyword>
<dbReference type="SMART" id="SM00389">
    <property type="entry name" value="HOX"/>
    <property type="match status" value="1"/>
</dbReference>
<dbReference type="GO" id="GO:0000981">
    <property type="term" value="F:DNA-binding transcription factor activity, RNA polymerase II-specific"/>
    <property type="evidence" value="ECO:0007669"/>
    <property type="project" value="InterPro"/>
</dbReference>
<dbReference type="InterPro" id="IPR017112">
    <property type="entry name" value="HXA9/HXB9/HXC9"/>
</dbReference>
<feature type="compositionally biased region" description="Low complexity" evidence="12">
    <location>
        <begin position="166"/>
        <end position="175"/>
    </location>
</feature>
<keyword evidence="8" id="KW-0804">Transcription</keyword>
<dbReference type="PANTHER" id="PTHR45970:SF3">
    <property type="entry name" value="HOMEOBOX PROTEIN HOX-A9"/>
    <property type="match status" value="1"/>
</dbReference>
<proteinExistence type="inferred from homology"/>
<dbReference type="Pfam" id="PF04617">
    <property type="entry name" value="Hox9_act"/>
    <property type="match status" value="1"/>
</dbReference>
<evidence type="ECO:0000256" key="10">
    <source>
        <dbReference type="PROSITE-ProRule" id="PRU00108"/>
    </source>
</evidence>
<dbReference type="PROSITE" id="PS00027">
    <property type="entry name" value="HOMEOBOX_1"/>
    <property type="match status" value="1"/>
</dbReference>
<feature type="DNA-binding region" description="Homeobox" evidence="10">
    <location>
        <begin position="197"/>
        <end position="256"/>
    </location>
</feature>
<dbReference type="Ensembl" id="ENSNMLT00000015284.1">
    <property type="protein sequence ID" value="ENSNMLP00000013586.1"/>
    <property type="gene ID" value="ENSNMLG00000009110.1"/>
</dbReference>
<evidence type="ECO:0000256" key="8">
    <source>
        <dbReference type="ARBA" id="ARBA00023163"/>
    </source>
</evidence>
<evidence type="ECO:0000256" key="4">
    <source>
        <dbReference type="ARBA" id="ARBA00022473"/>
    </source>
</evidence>
<dbReference type="PRINTS" id="PR00024">
    <property type="entry name" value="HOMEOBOX"/>
</dbReference>
<comment type="subcellular location">
    <subcellularLocation>
        <location evidence="2 10 11">Nucleus</location>
    </subcellularLocation>
</comment>
<dbReference type="GO" id="GO:0005654">
    <property type="term" value="C:nucleoplasm"/>
    <property type="evidence" value="ECO:0007669"/>
    <property type="project" value="UniProtKB-ARBA"/>
</dbReference>
<dbReference type="AlphaFoldDB" id="A0A8C6WKA8"/>
<feature type="region of interest" description="Disordered" evidence="12">
    <location>
        <begin position="251"/>
        <end position="282"/>
    </location>
</feature>
<evidence type="ECO:0000256" key="2">
    <source>
        <dbReference type="ARBA" id="ARBA00004123"/>
    </source>
</evidence>
<dbReference type="GO" id="GO:0048704">
    <property type="term" value="P:embryonic skeletal system morphogenesis"/>
    <property type="evidence" value="ECO:0007669"/>
    <property type="project" value="TreeGrafter"/>
</dbReference>
<keyword evidence="5" id="KW-0805">Transcription regulation</keyword>
<feature type="domain" description="Homeobox" evidence="13">
    <location>
        <begin position="195"/>
        <end position="255"/>
    </location>
</feature>
<dbReference type="Pfam" id="PF00046">
    <property type="entry name" value="Homeodomain"/>
    <property type="match status" value="1"/>
</dbReference>
<sequence length="391" mass="43573">MVILHPNNLSPLSVFYVPSKHDRLSTDALRTDSWTNEDMAPRYPSTASGVEQPLMSGEYGGSESCLLPNKTSVFTGTWNPSAPTYIHHAYSTSGDSGAIDSDGMYPRSWTLEPLASSLCLTGLPPSAAHYEIKPEPLIASAECTSLETHAPLLSDIERAATLTEIPSCESESPPAEENHADPSKYNPSSNWLHAKPTRKKRCPYTKYQILELEKEFLFNMYLPRDRRYEVARVLNLTERQVKIWFQNRRMKMKKDNKERRRDKNCDSDGKYTGEDDEEDDDLELTDDGEAQYFQTPANTPDQGAHNGETLCQTVALQNSNDKHAKHFPNAAPTVPGRAATIGPNNAHSPAEPSVQDFAVFSPSLSDSLQSPMTFSSDIFDIFSETLTTIDF</sequence>
<evidence type="ECO:0000256" key="9">
    <source>
        <dbReference type="ARBA" id="ARBA00023242"/>
    </source>
</evidence>
<evidence type="ECO:0000256" key="7">
    <source>
        <dbReference type="ARBA" id="ARBA00023155"/>
    </source>
</evidence>
<dbReference type="InterPro" id="IPR009057">
    <property type="entry name" value="Homeodomain-like_sf"/>
</dbReference>
<dbReference type="InterPro" id="IPR006711">
    <property type="entry name" value="Hox9_activation_N"/>
</dbReference>
<evidence type="ECO:0000256" key="6">
    <source>
        <dbReference type="ARBA" id="ARBA00023125"/>
    </source>
</evidence>
<keyword evidence="9 10" id="KW-0539">Nucleus</keyword>
<evidence type="ECO:0000259" key="13">
    <source>
        <dbReference type="PROSITE" id="PS50071"/>
    </source>
</evidence>
<dbReference type="CDD" id="cd00086">
    <property type="entry name" value="homeodomain"/>
    <property type="match status" value="1"/>
</dbReference>
<evidence type="ECO:0000256" key="1">
    <source>
        <dbReference type="ARBA" id="ARBA00003263"/>
    </source>
</evidence>
<name>A0A8C6WKA8_9GOBI</name>
<evidence type="ECO:0000256" key="3">
    <source>
        <dbReference type="ARBA" id="ARBA00006317"/>
    </source>
</evidence>
<dbReference type="GO" id="GO:0009952">
    <property type="term" value="P:anterior/posterior pattern specification"/>
    <property type="evidence" value="ECO:0007669"/>
    <property type="project" value="TreeGrafter"/>
</dbReference>
<organism evidence="14 15">
    <name type="scientific">Neogobius melanostomus</name>
    <name type="common">round goby</name>
    <dbReference type="NCBI Taxonomy" id="47308"/>
    <lineage>
        <taxon>Eukaryota</taxon>
        <taxon>Metazoa</taxon>
        <taxon>Chordata</taxon>
        <taxon>Craniata</taxon>
        <taxon>Vertebrata</taxon>
        <taxon>Euteleostomi</taxon>
        <taxon>Actinopterygii</taxon>
        <taxon>Neopterygii</taxon>
        <taxon>Teleostei</taxon>
        <taxon>Neoteleostei</taxon>
        <taxon>Acanthomorphata</taxon>
        <taxon>Gobiaria</taxon>
        <taxon>Gobiiformes</taxon>
        <taxon>Gobioidei</taxon>
        <taxon>Gobiidae</taxon>
        <taxon>Benthophilinae</taxon>
        <taxon>Neogobiini</taxon>
        <taxon>Neogobius</taxon>
    </lineage>
</organism>
<dbReference type="InterPro" id="IPR017970">
    <property type="entry name" value="Homeobox_CS"/>
</dbReference>
<keyword evidence="6 10" id="KW-0238">DNA-binding</keyword>
<feature type="compositionally biased region" description="Basic and acidic residues" evidence="12">
    <location>
        <begin position="253"/>
        <end position="273"/>
    </location>
</feature>
<dbReference type="Proteomes" id="UP000694523">
    <property type="component" value="Unplaced"/>
</dbReference>
<feature type="region of interest" description="Disordered" evidence="12">
    <location>
        <begin position="166"/>
        <end position="192"/>
    </location>
</feature>
<keyword evidence="7 10" id="KW-0371">Homeobox</keyword>
<dbReference type="PANTHER" id="PTHR45970">
    <property type="entry name" value="AGAP004664-PA"/>
    <property type="match status" value="1"/>
</dbReference>
<dbReference type="InterPro" id="IPR001356">
    <property type="entry name" value="HD"/>
</dbReference>
<reference evidence="14" key="1">
    <citation type="submission" date="2025-08" db="UniProtKB">
        <authorList>
            <consortium name="Ensembl"/>
        </authorList>
    </citation>
    <scope>IDENTIFICATION</scope>
</reference>
<dbReference type="GO" id="GO:0000978">
    <property type="term" value="F:RNA polymerase II cis-regulatory region sequence-specific DNA binding"/>
    <property type="evidence" value="ECO:0007669"/>
    <property type="project" value="TreeGrafter"/>
</dbReference>
<keyword evidence="4" id="KW-0217">Developmental protein</keyword>
<reference evidence="14" key="2">
    <citation type="submission" date="2025-09" db="UniProtKB">
        <authorList>
            <consortium name="Ensembl"/>
        </authorList>
    </citation>
    <scope>IDENTIFICATION</scope>
</reference>
<evidence type="ECO:0000256" key="12">
    <source>
        <dbReference type="SAM" id="MobiDB-lite"/>
    </source>
</evidence>
<dbReference type="SUPFAM" id="SSF46689">
    <property type="entry name" value="Homeodomain-like"/>
    <property type="match status" value="1"/>
</dbReference>
<evidence type="ECO:0000256" key="11">
    <source>
        <dbReference type="RuleBase" id="RU000682"/>
    </source>
</evidence>
<comment type="similarity">
    <text evidence="3">Belongs to the Abd-B homeobox family.</text>
</comment>